<dbReference type="PANTHER" id="PTHR37996:SF1">
    <property type="entry name" value="B- AND T-LYMPHOCYTE ATTENUATOR"/>
    <property type="match status" value="1"/>
</dbReference>
<evidence type="ECO:0000256" key="1">
    <source>
        <dbReference type="SAM" id="MobiDB-lite"/>
    </source>
</evidence>
<feature type="region of interest" description="Disordered" evidence="1">
    <location>
        <begin position="251"/>
        <end position="275"/>
    </location>
</feature>
<feature type="domain" description="Ig-like" evidence="3">
    <location>
        <begin position="28"/>
        <end position="127"/>
    </location>
</feature>
<dbReference type="InterPro" id="IPR007110">
    <property type="entry name" value="Ig-like_dom"/>
</dbReference>
<dbReference type="InterPro" id="IPR013783">
    <property type="entry name" value="Ig-like_fold"/>
</dbReference>
<feature type="transmembrane region" description="Helical" evidence="2">
    <location>
        <begin position="166"/>
        <end position="191"/>
    </location>
</feature>
<dbReference type="InterPro" id="IPR003599">
    <property type="entry name" value="Ig_sub"/>
</dbReference>
<evidence type="ECO:0000313" key="4">
    <source>
        <dbReference type="Proteomes" id="UP000694923"/>
    </source>
</evidence>
<dbReference type="InterPro" id="IPR039257">
    <property type="entry name" value="BTLA"/>
</dbReference>
<dbReference type="SUPFAM" id="SSF48726">
    <property type="entry name" value="Immunoglobulin"/>
    <property type="match status" value="1"/>
</dbReference>
<evidence type="ECO:0000256" key="2">
    <source>
        <dbReference type="SAM" id="Phobius"/>
    </source>
</evidence>
<dbReference type="Pfam" id="PF07686">
    <property type="entry name" value="V-set"/>
    <property type="match status" value="1"/>
</dbReference>
<feature type="compositionally biased region" description="Polar residues" evidence="1">
    <location>
        <begin position="255"/>
        <end position="265"/>
    </location>
</feature>
<dbReference type="InterPro" id="IPR013106">
    <property type="entry name" value="Ig_V-set"/>
</dbReference>
<dbReference type="RefSeq" id="XP_008572006.1">
    <property type="nucleotide sequence ID" value="XM_008573784.1"/>
</dbReference>
<keyword evidence="2" id="KW-1133">Transmembrane helix</keyword>
<dbReference type="PROSITE" id="PS50835">
    <property type="entry name" value="IG_LIKE"/>
    <property type="match status" value="1"/>
</dbReference>
<accession>A0ABM0QUG5</accession>
<name>A0ABM0QUG5_GALVR</name>
<keyword evidence="4" id="KW-1185">Reference proteome</keyword>
<dbReference type="InterPro" id="IPR036179">
    <property type="entry name" value="Ig-like_dom_sf"/>
</dbReference>
<protein>
    <submittedName>
        <fullName evidence="5">B- and T-lymphocyte attenuator</fullName>
    </submittedName>
</protein>
<dbReference type="GeneID" id="103591345"/>
<organism evidence="4 5">
    <name type="scientific">Galeopterus variegatus</name>
    <name type="common">Malayan flying lemur</name>
    <name type="synonym">Cynocephalus variegatus</name>
    <dbReference type="NCBI Taxonomy" id="482537"/>
    <lineage>
        <taxon>Eukaryota</taxon>
        <taxon>Metazoa</taxon>
        <taxon>Chordata</taxon>
        <taxon>Craniata</taxon>
        <taxon>Vertebrata</taxon>
        <taxon>Euteleostomi</taxon>
        <taxon>Mammalia</taxon>
        <taxon>Eutheria</taxon>
        <taxon>Euarchontoglires</taxon>
        <taxon>Dermoptera</taxon>
        <taxon>Cynocephalidae</taxon>
        <taxon>Galeopterus</taxon>
    </lineage>
</organism>
<evidence type="ECO:0000259" key="3">
    <source>
        <dbReference type="PROSITE" id="PS50835"/>
    </source>
</evidence>
<proteinExistence type="predicted"/>
<keyword evidence="2" id="KW-0812">Transmembrane</keyword>
<dbReference type="SMART" id="SM00409">
    <property type="entry name" value="IG"/>
    <property type="match status" value="1"/>
</dbReference>
<reference evidence="5" key="1">
    <citation type="submission" date="2025-08" db="UniProtKB">
        <authorList>
            <consortium name="RefSeq"/>
        </authorList>
    </citation>
    <scope>IDENTIFICATION</scope>
</reference>
<evidence type="ECO:0000313" key="5">
    <source>
        <dbReference type="RefSeq" id="XP_008572006.1"/>
    </source>
</evidence>
<dbReference type="Proteomes" id="UP000694923">
    <property type="component" value="Unplaced"/>
</dbReference>
<sequence length="333" mass="37808">MAKKDNIQVGKGIDIEWNIVLGENSCEVQLYIKRQSEYSVSAGDPFKLECPVKYCASRPDVTWCKLKGTECLHLGDRHQQHTSWEERKNIAVFILHFEAMLPSDSGSYRCSANSSSRLIKSHSITISVTEWTLNNSEHLLRTLTDIPDATSTSGPLSEEEIAGRPWLLYSLVPLGGLLLLVMTCFCLFCCLRRHQEKQKKSADTPRREINLTCLHGRTLPRRCNRHPTAHITMRMTEPNKVDVPHSFRTEKTEVGTRQNSQTLPSETEIYDNDPDSWVRMQKGPEVYSNPCLEENKQGIVYASLNHSIIGMNPRQGRNVKEASTEYASICVRS</sequence>
<dbReference type="PANTHER" id="PTHR37996">
    <property type="entry name" value="B- AND T-LYMPHOCYTE ATTENUATOR"/>
    <property type="match status" value="1"/>
</dbReference>
<dbReference type="Gene3D" id="2.60.40.10">
    <property type="entry name" value="Immunoglobulins"/>
    <property type="match status" value="1"/>
</dbReference>
<keyword evidence="2" id="KW-0472">Membrane</keyword>
<gene>
    <name evidence="5" type="primary">BTLA</name>
</gene>